<evidence type="ECO:0000313" key="4">
    <source>
        <dbReference type="Proteomes" id="UP000323866"/>
    </source>
</evidence>
<evidence type="ECO:0000313" key="2">
    <source>
        <dbReference type="EMBL" id="KAA6437781.1"/>
    </source>
</evidence>
<dbReference type="GO" id="GO:0050135">
    <property type="term" value="F:NADP+ nucleosidase activity"/>
    <property type="evidence" value="ECO:0007669"/>
    <property type="project" value="InterPro"/>
</dbReference>
<dbReference type="AlphaFoldDB" id="A0A5M8QRC8"/>
<evidence type="ECO:0000259" key="1">
    <source>
        <dbReference type="Pfam" id="PF10137"/>
    </source>
</evidence>
<sequence length="265" mass="30959">MRKKKVYNRIKLSSAKIKNIYEKWLELTPDDLEIKNNEKTIDFGDETWTYDNDSEFFSDFSKDYYRAEFFKTKFNDKVKYQLIFSSTPENITYLAIEAPSRAEIEEVFFVIDKDWKEYRLPEPEIKKEDGPKIFIGHGRNFQWRDLKDHLTDKHGLSVIAYETGARAGHTIRDILDDMLAKSSFAILVMTGEDEMVDGKITARPNVIHETGLFQGKLGFSRAIVLLEEGTEEFSNLYGIQQIRFSKGKIRETFGDVLSTIKREFK</sequence>
<accession>A0A5M8QRC8</accession>
<proteinExistence type="predicted"/>
<organism evidence="2 4">
    <name type="scientific">Rufibacter glacialis</name>
    <dbReference type="NCBI Taxonomy" id="1259555"/>
    <lineage>
        <taxon>Bacteria</taxon>
        <taxon>Pseudomonadati</taxon>
        <taxon>Bacteroidota</taxon>
        <taxon>Cytophagia</taxon>
        <taxon>Cytophagales</taxon>
        <taxon>Hymenobacteraceae</taxon>
        <taxon>Rufibacter</taxon>
    </lineage>
</organism>
<dbReference type="InterPro" id="IPR019302">
    <property type="entry name" value="CAP12/PCTIR_TIR_dom"/>
</dbReference>
<reference evidence="3 5" key="3">
    <citation type="submission" date="2024-08" db="EMBL/GenBank/DDBJ databases">
        <authorList>
            <person name="Wei W."/>
        </authorList>
    </citation>
    <scope>NUCLEOTIDE SEQUENCE [LARGE SCALE GENOMIC DNA]</scope>
    <source>
        <strain evidence="3 5">XU2</strain>
    </source>
</reference>
<dbReference type="Pfam" id="PF10137">
    <property type="entry name" value="CAP12-PCTIR_TIR"/>
    <property type="match status" value="1"/>
</dbReference>
<reference evidence="2 4" key="1">
    <citation type="submission" date="2019-07" db="EMBL/GenBank/DDBJ databases">
        <authorList>
            <person name="Qu J.-H."/>
        </authorList>
    </citation>
    <scope>NUCLEOTIDE SEQUENCE [LARGE SCALE GENOMIC DNA]</scope>
    <source>
        <strain evidence="2 4">MDT1-10-3</strain>
    </source>
</reference>
<reference evidence="2 4" key="2">
    <citation type="submission" date="2019-09" db="EMBL/GenBank/DDBJ databases">
        <title>A bacterium isolated from glacier soil.</title>
        <authorList>
            <person name="Liu Q."/>
        </authorList>
    </citation>
    <scope>NUCLEOTIDE SEQUENCE [LARGE SCALE GENOMIC DNA]</scope>
    <source>
        <strain evidence="2 4">MDT1-10-3</strain>
    </source>
</reference>
<dbReference type="EMBL" id="VKKZ01000010">
    <property type="protein sequence ID" value="KAA6437781.1"/>
    <property type="molecule type" value="Genomic_DNA"/>
</dbReference>
<dbReference type="EMBL" id="JBGOGF010000008">
    <property type="protein sequence ID" value="MFA1772556.1"/>
    <property type="molecule type" value="Genomic_DNA"/>
</dbReference>
<dbReference type="Proteomes" id="UP000323866">
    <property type="component" value="Unassembled WGS sequence"/>
</dbReference>
<gene>
    <name evidence="3" type="ORF">ACD591_14740</name>
    <name evidence="2" type="ORF">FOE74_04585</name>
</gene>
<keyword evidence="5" id="KW-1185">Reference proteome</keyword>
<evidence type="ECO:0000313" key="3">
    <source>
        <dbReference type="EMBL" id="MFA1772556.1"/>
    </source>
</evidence>
<name>A0A5M8QRC8_9BACT</name>
<feature type="domain" description="CD-NTase-associated protein 12/Pycsar effector protein TIR" evidence="1">
    <location>
        <begin position="132"/>
        <end position="245"/>
    </location>
</feature>
<dbReference type="OrthoDB" id="5497289at2"/>
<evidence type="ECO:0000313" key="5">
    <source>
        <dbReference type="Proteomes" id="UP001570846"/>
    </source>
</evidence>
<comment type="caution">
    <text evidence="2">The sequence shown here is derived from an EMBL/GenBank/DDBJ whole genome shotgun (WGS) entry which is preliminary data.</text>
</comment>
<dbReference type="RefSeq" id="WP_149097401.1">
    <property type="nucleotide sequence ID" value="NZ_BMMG01000001.1"/>
</dbReference>
<dbReference type="Proteomes" id="UP001570846">
    <property type="component" value="Unassembled WGS sequence"/>
</dbReference>
<protein>
    <submittedName>
        <fullName evidence="3">TIR domain-containing protein</fullName>
    </submittedName>
</protein>